<reference evidence="2 3" key="1">
    <citation type="journal article" date="2011" name="J. Bacteriol.">
        <title>Genome Sequence of an Ammonia-Oxidizing Soil Archaeon, "Candidatus Nitrosoarchaeum koreensis" MY1.</title>
        <authorList>
            <person name="Kim B.K."/>
            <person name="Jung M.Y."/>
            <person name="Yu D.S."/>
            <person name="Park S.J."/>
            <person name="Oh T.K."/>
            <person name="Rhee S.K."/>
            <person name="Kim J.F."/>
        </authorList>
    </citation>
    <scope>NUCLEOTIDE SEQUENCE [LARGE SCALE GENOMIC DNA]</scope>
    <source>
        <strain evidence="2 3">MY1</strain>
    </source>
</reference>
<proteinExistence type="predicted"/>
<comment type="caution">
    <text evidence="2">The sequence shown here is derived from an EMBL/GenBank/DDBJ whole genome shotgun (WGS) entry which is preliminary data.</text>
</comment>
<evidence type="ECO:0000313" key="2">
    <source>
        <dbReference type="EMBL" id="EGP93914.1"/>
    </source>
</evidence>
<name>F9CXB2_9ARCH</name>
<feature type="domain" description="DUF7508" evidence="1">
    <location>
        <begin position="10"/>
        <end position="87"/>
    </location>
</feature>
<gene>
    <name evidence="2" type="ORF">MY1_1154</name>
</gene>
<dbReference type="AlphaFoldDB" id="F9CXB2"/>
<accession>F9CXB2</accession>
<dbReference type="RefSeq" id="WP_007550783.1">
    <property type="nucleotide sequence ID" value="NZ_AFPU01000001.1"/>
</dbReference>
<dbReference type="Proteomes" id="UP000004440">
    <property type="component" value="Unassembled WGS sequence"/>
</dbReference>
<dbReference type="Pfam" id="PF24348">
    <property type="entry name" value="DUF7508"/>
    <property type="match status" value="1"/>
</dbReference>
<organism evidence="2 3">
    <name type="scientific">Nitrosarchaeum koreense MY1</name>
    <dbReference type="NCBI Taxonomy" id="1001994"/>
    <lineage>
        <taxon>Archaea</taxon>
        <taxon>Nitrososphaerota</taxon>
        <taxon>Nitrososphaeria</taxon>
        <taxon>Nitrosopumilales</taxon>
        <taxon>Nitrosopumilaceae</taxon>
        <taxon>Nitrosarchaeum</taxon>
    </lineage>
</organism>
<dbReference type="OrthoDB" id="9435at2157"/>
<keyword evidence="3" id="KW-1185">Reference proteome</keyword>
<dbReference type="InterPro" id="IPR055930">
    <property type="entry name" value="DUF7508"/>
</dbReference>
<dbReference type="Gene3D" id="3.40.1440.10">
    <property type="entry name" value="GIY-YIG endonuclease"/>
    <property type="match status" value="1"/>
</dbReference>
<dbReference type="EMBL" id="AFPU01000001">
    <property type="protein sequence ID" value="EGP93914.1"/>
    <property type="molecule type" value="Genomic_DNA"/>
</dbReference>
<protein>
    <recommendedName>
        <fullName evidence="1">DUF7508 domain-containing protein</fullName>
    </recommendedName>
</protein>
<evidence type="ECO:0000259" key="1">
    <source>
        <dbReference type="Pfam" id="PF24348"/>
    </source>
</evidence>
<dbReference type="InterPro" id="IPR035901">
    <property type="entry name" value="GIY-YIG_endonuc_sf"/>
</dbReference>
<evidence type="ECO:0000313" key="3">
    <source>
        <dbReference type="Proteomes" id="UP000004440"/>
    </source>
</evidence>
<sequence>MLNRDNTWSDWLDFNEETISKIPQSAGVYMMHASMKILFIGGSENIKKSIQEKEKEPCISKATRVRYMQTGSYEQVSEDLIKDYQDRHEGNIPQCMSVG</sequence>